<evidence type="ECO:0000256" key="1">
    <source>
        <dbReference type="SAM" id="MobiDB-lite"/>
    </source>
</evidence>
<keyword evidence="3" id="KW-1185">Reference proteome</keyword>
<accession>A0ABR0BC48</accession>
<evidence type="ECO:0000313" key="3">
    <source>
        <dbReference type="Proteomes" id="UP001287286"/>
    </source>
</evidence>
<sequence length="280" mass="30705">MEEAFSHGGTTATSVKITAAVPFSPFWPAVNRSGVHEVVYGRRRRVGDATAYRRGTDRANGKPRWRNPAREYCWLPYSDMFAPSTPVSLDSSVQTRQQVGATGPDHPCATYQRFGVPKPQAPPLGAGQTHEMEARDRPQPPPTPGSRIDDGSGRRPTGTAIYPPPETPIVPEPCNDTIRNPSEEESQSDDTLKPIAGDRKAHVRLRMSDFALGVECRGVVALYVLPSWNLLNARYRWRSGLMGNAIAEPTGIDPDPDRRGTRKNTSATLVPGLTARVRVE</sequence>
<feature type="compositionally biased region" description="Pro residues" evidence="1">
    <location>
        <begin position="162"/>
        <end position="171"/>
    </location>
</feature>
<proteinExistence type="predicted"/>
<reference evidence="2 3" key="1">
    <citation type="journal article" date="2024" name="Microbiol. Resour. Announc.">
        <title>Genome annotations for the ascomycete fungi Trichoderma harzianum, Trichoderma aggressivum, and Purpureocillium lilacinum.</title>
        <authorList>
            <person name="Beijen E.P.W."/>
            <person name="Ohm R.A."/>
        </authorList>
    </citation>
    <scope>NUCLEOTIDE SEQUENCE [LARGE SCALE GENOMIC DNA]</scope>
    <source>
        <strain evidence="2 3">CBS 150709</strain>
    </source>
</reference>
<evidence type="ECO:0000313" key="2">
    <source>
        <dbReference type="EMBL" id="KAK4064015.1"/>
    </source>
</evidence>
<name>A0ABR0BC48_PURLI</name>
<gene>
    <name evidence="2" type="ORF">Purlil1_14141</name>
</gene>
<feature type="compositionally biased region" description="Polar residues" evidence="1">
    <location>
        <begin position="87"/>
        <end position="100"/>
    </location>
</feature>
<comment type="caution">
    <text evidence="2">The sequence shown here is derived from an EMBL/GenBank/DDBJ whole genome shotgun (WGS) entry which is preliminary data.</text>
</comment>
<protein>
    <submittedName>
        <fullName evidence="2">Uncharacterized protein</fullName>
    </submittedName>
</protein>
<organism evidence="2 3">
    <name type="scientific">Purpureocillium lilacinum</name>
    <name type="common">Paecilomyces lilacinus</name>
    <dbReference type="NCBI Taxonomy" id="33203"/>
    <lineage>
        <taxon>Eukaryota</taxon>
        <taxon>Fungi</taxon>
        <taxon>Dikarya</taxon>
        <taxon>Ascomycota</taxon>
        <taxon>Pezizomycotina</taxon>
        <taxon>Sordariomycetes</taxon>
        <taxon>Hypocreomycetidae</taxon>
        <taxon>Hypocreales</taxon>
        <taxon>Ophiocordycipitaceae</taxon>
        <taxon>Purpureocillium</taxon>
    </lineage>
</organism>
<dbReference type="EMBL" id="JAWRVI010000497">
    <property type="protein sequence ID" value="KAK4064015.1"/>
    <property type="molecule type" value="Genomic_DNA"/>
</dbReference>
<dbReference type="Proteomes" id="UP001287286">
    <property type="component" value="Unassembled WGS sequence"/>
</dbReference>
<feature type="region of interest" description="Disordered" evidence="1">
    <location>
        <begin position="87"/>
        <end position="172"/>
    </location>
</feature>